<evidence type="ECO:0000256" key="3">
    <source>
        <dbReference type="ARBA" id="ARBA00022723"/>
    </source>
</evidence>
<dbReference type="Pfam" id="PF01485">
    <property type="entry name" value="IBR"/>
    <property type="match status" value="1"/>
</dbReference>
<dbReference type="Gene3D" id="1.20.120.1750">
    <property type="match status" value="1"/>
</dbReference>
<dbReference type="GO" id="GO:0016787">
    <property type="term" value="F:hydrolase activity"/>
    <property type="evidence" value="ECO:0007669"/>
    <property type="project" value="UniProtKB-KW"/>
</dbReference>
<dbReference type="SUPFAM" id="SSF52540">
    <property type="entry name" value="P-loop containing nucleoside triphosphate hydrolases"/>
    <property type="match status" value="1"/>
</dbReference>
<dbReference type="PROSITE" id="PS51873">
    <property type="entry name" value="TRIAD"/>
    <property type="match status" value="1"/>
</dbReference>
<dbReference type="InterPro" id="IPR014001">
    <property type="entry name" value="Helicase_ATP-bd"/>
</dbReference>
<dbReference type="InterPro" id="IPR002867">
    <property type="entry name" value="IBR_dom"/>
</dbReference>
<keyword evidence="4" id="KW-0677">Repeat</keyword>
<dbReference type="Pfam" id="PF21010">
    <property type="entry name" value="HA2_C"/>
    <property type="match status" value="1"/>
</dbReference>
<sequence>MSKQKACRLVIKPPQRMNVSGDLMIRYVQECVGNKFKFCLDKVECEDGNQCQFTFIFESRNQGREAARMLKENVKRTGEEIQVSVLKEVEEGSSAAARTAAFLVKCEKEIQAKIEALTEHHDKKIQEIVRRLEDLRVRKHISLSEYEIISSKREALENKKLELELQGEEFARFGFHVKDVLLAQVGKAQASVEKAIKDLRKYLGRECHRLDAALPMYAKKSLIIETIKDNQVCVVLGETGSGKSTQMTQYLYEAGFAEKGAIVCTQPRKVAATSLADHVAHEMGGVRGQIVRCHVGGNIQACKTTRIVYATDHVLLNECLKDPNLSKYSCIIIDEAHERSIYSDLLLGMIKKTLTRRPDLRVIITSATIDPSLFVSYFNECPVLKVSGRMFPVHVTWKDDSSHNFEDYLRAAVDTVREIHHKEGQGDILVFLTSPAETERACENLSKLEPDKNLVCLPLHGKLRQEEQRKVFELLPDKRKVVFATNCAETSITIPGIKYVVDSGMVKEMKYDAKRNKSSLEVTTISKSSAEQRKGRAGRTQEGKCYRLYSEDEYEALEDRSRPEILRVHLGQAVLKLLDLGIEDISQFDFVEAPPLESIELALKSLTSLGAIERGALTALGRKIARVPVEPRLAKLIFDGIDQNVGAEAVALAAVATVSGSLFFRMGSDKERELADSRKIRFCHSGGDLLTMLEVFRQYLKQPKAKRNKWAFDNSLNAKSLRLTEETVKELKLALKHELDVIVPDAAIHENGNIDQTMQRILIDCYVSNLAVYTGHEKTGYRIVSSNQSVQIHPSSALNFLGATPEFVVFEQLLKTSRDFAINTTPIEESWLCEMISAGRVSYTMDDLKSTVMSRASLPCSPDLMKLAFGGSRRRVLGDLEEEVSKLCGDSIVVLEKDERVGQINVFALPIHVSKALYEVEKCLEQSRRVLRCEDKEESLKEECQGTRIVWGPAGEVQDVLMSHMYRTVTVNDVRDSQMVINCLKSFGEVVKHHLNEGNGKSRVFVTFKRSEDASLAVKSSSEASLDFSFDVRPNHSISNGGHSQVSGFRVKVKWCRRLGKGTGSIMFCTPEDYFHAFGHLSRLGRMIGTSLVRFQPDRKYPEQIFMRGLHPNTSEENVKATIEGIIPSVKIQKIFIHRKPEFETTDEEVASQKTSIEECLLDFATEGKFSVYVRKPKSKDFDGQAYLTFEDFEEGQAALKGLNGRAIPGFGTLTLHCSLSTLLLCPRNVFIVIKDELDAIVTEIKQRFRTTFVSTKDQQQSKRVAVEIRSECADHFIRVTSIVSAILNGDEIDCKISKDVEVLLTDSAKKAIQTIQNETNTVISQDWRNKVVRIHGQQDKREEAKHAINKFIGDLIASNSHFWQIGLRGPGMPRGLLKALFERFGVDLHGLQEISGVQNVTVEFRRHVLKIISSDEAQETIKGFVNECCENLPKSCPLQGDNQTQSQAQLVCGICLCDLEDTDEIYRLACCGHAYDKTCIIQQLKSAVVPLKCVTENCEEPVVWKDFLNLLSQSERKKLLLSSLDAYVRCNPDSVKYCPTPDCGMVYRVSTDGRSHKCGACSADICTSCHTQSHRGLTCAMFKSGRNVEEDFKEWMRKDPSNRKNCPQCNAPIEKNQGCNHMVCSQCKAHMCWLCLGVFRTGQEVYDHQSHCPNK</sequence>
<dbReference type="SUPFAM" id="SSF57850">
    <property type="entry name" value="RING/U-box"/>
    <property type="match status" value="2"/>
</dbReference>
<comment type="caution">
    <text evidence="16">The sequence shown here is derived from an EMBL/GenBank/DDBJ whole genome shotgun (WGS) entry which is preliminary data.</text>
</comment>
<keyword evidence="11" id="KW-0067">ATP-binding</keyword>
<dbReference type="SMART" id="SM00487">
    <property type="entry name" value="DEXDc"/>
    <property type="match status" value="1"/>
</dbReference>
<dbReference type="Pfam" id="PF22191">
    <property type="entry name" value="IBR_1"/>
    <property type="match status" value="1"/>
</dbReference>
<evidence type="ECO:0000313" key="17">
    <source>
        <dbReference type="Proteomes" id="UP001249851"/>
    </source>
</evidence>
<dbReference type="InterPro" id="IPR048333">
    <property type="entry name" value="HA2_WH"/>
</dbReference>
<dbReference type="GO" id="GO:0016740">
    <property type="term" value="F:transferase activity"/>
    <property type="evidence" value="ECO:0007669"/>
    <property type="project" value="UniProtKB-KW"/>
</dbReference>
<dbReference type="InterPro" id="IPR013083">
    <property type="entry name" value="Znf_RING/FYVE/PHD"/>
</dbReference>
<protein>
    <recommendedName>
        <fullName evidence="1">RNA helicase</fullName>
        <ecNumber evidence="1">3.6.4.13</ecNumber>
    </recommendedName>
</protein>
<dbReference type="GO" id="GO:0005524">
    <property type="term" value="F:ATP binding"/>
    <property type="evidence" value="ECO:0007669"/>
    <property type="project" value="UniProtKB-KW"/>
</dbReference>
<dbReference type="InterPro" id="IPR044066">
    <property type="entry name" value="TRIAD_supradom"/>
</dbReference>
<keyword evidence="7" id="KW-0833">Ubl conjugation pathway</keyword>
<dbReference type="PROSITE" id="PS51192">
    <property type="entry name" value="HELICASE_ATP_BIND_1"/>
    <property type="match status" value="1"/>
</dbReference>
<dbReference type="Gene3D" id="3.30.40.10">
    <property type="entry name" value="Zinc/RING finger domain, C3HC4 (zinc finger)"/>
    <property type="match status" value="1"/>
</dbReference>
<dbReference type="CDD" id="cd00590">
    <property type="entry name" value="RRM_SF"/>
    <property type="match status" value="1"/>
</dbReference>
<dbReference type="PROSITE" id="PS51194">
    <property type="entry name" value="HELICASE_CTER"/>
    <property type="match status" value="1"/>
</dbReference>
<dbReference type="CDD" id="cd20335">
    <property type="entry name" value="BRcat_RBR"/>
    <property type="match status" value="1"/>
</dbReference>
<dbReference type="InterPro" id="IPR002464">
    <property type="entry name" value="DNA/RNA_helicase_DEAH_CS"/>
</dbReference>
<organism evidence="16 17">
    <name type="scientific">Acropora cervicornis</name>
    <name type="common">Staghorn coral</name>
    <dbReference type="NCBI Taxonomy" id="6130"/>
    <lineage>
        <taxon>Eukaryota</taxon>
        <taxon>Metazoa</taxon>
        <taxon>Cnidaria</taxon>
        <taxon>Anthozoa</taxon>
        <taxon>Hexacorallia</taxon>
        <taxon>Scleractinia</taxon>
        <taxon>Astrocoeniina</taxon>
        <taxon>Acroporidae</taxon>
        <taxon>Acropora</taxon>
    </lineage>
</organism>
<dbReference type="GO" id="GO:0003723">
    <property type="term" value="F:RNA binding"/>
    <property type="evidence" value="ECO:0007669"/>
    <property type="project" value="TreeGrafter"/>
</dbReference>
<dbReference type="GO" id="GO:0008270">
    <property type="term" value="F:zinc ion binding"/>
    <property type="evidence" value="ECO:0007669"/>
    <property type="project" value="UniProtKB-KW"/>
</dbReference>
<keyword evidence="5" id="KW-0547">Nucleotide-binding</keyword>
<feature type="domain" description="Helicase C-terminal" evidence="14">
    <location>
        <begin position="408"/>
        <end position="581"/>
    </location>
</feature>
<dbReference type="Proteomes" id="UP001249851">
    <property type="component" value="Unassembled WGS sequence"/>
</dbReference>
<dbReference type="Pfam" id="PF00270">
    <property type="entry name" value="DEAD"/>
    <property type="match status" value="1"/>
</dbReference>
<dbReference type="CDD" id="cd18791">
    <property type="entry name" value="SF2_C_RHA"/>
    <property type="match status" value="1"/>
</dbReference>
<gene>
    <name evidence="16" type="ORF">P5673_024089</name>
</gene>
<dbReference type="PANTHER" id="PTHR18934:SF91">
    <property type="entry name" value="PRE-MRNA-SPLICING FACTOR ATP-DEPENDENT RNA HELICASE PRP16"/>
    <property type="match status" value="1"/>
</dbReference>
<dbReference type="Gene3D" id="3.40.50.300">
    <property type="entry name" value="P-loop containing nucleotide triphosphate hydrolases"/>
    <property type="match status" value="2"/>
</dbReference>
<evidence type="ECO:0000256" key="9">
    <source>
        <dbReference type="ARBA" id="ARBA00022806"/>
    </source>
</evidence>
<comment type="similarity">
    <text evidence="12">Belongs to the DEAD box helicase family. DEAH subfamily. PRP16 sub-subfamily.</text>
</comment>
<dbReference type="Pfam" id="PF00271">
    <property type="entry name" value="Helicase_C"/>
    <property type="match status" value="1"/>
</dbReference>
<dbReference type="PROSITE" id="PS00690">
    <property type="entry name" value="DEAH_ATP_HELICASE"/>
    <property type="match status" value="1"/>
</dbReference>
<keyword evidence="9 16" id="KW-0347">Helicase</keyword>
<keyword evidence="8" id="KW-0378">Hydrolase</keyword>
<keyword evidence="6" id="KW-0863">Zinc-finger</keyword>
<feature type="domain" description="Helicase ATP-binding" evidence="13">
    <location>
        <begin position="224"/>
        <end position="387"/>
    </location>
</feature>
<dbReference type="PANTHER" id="PTHR18934">
    <property type="entry name" value="ATP-DEPENDENT RNA HELICASE"/>
    <property type="match status" value="1"/>
</dbReference>
<keyword evidence="17" id="KW-1185">Reference proteome</keyword>
<evidence type="ECO:0000256" key="1">
    <source>
        <dbReference type="ARBA" id="ARBA00012552"/>
    </source>
</evidence>
<dbReference type="SMART" id="SM00847">
    <property type="entry name" value="HA2"/>
    <property type="match status" value="1"/>
</dbReference>
<dbReference type="Pfam" id="PF07717">
    <property type="entry name" value="OB_NTP_bind"/>
    <property type="match status" value="1"/>
</dbReference>
<reference evidence="16" key="2">
    <citation type="journal article" date="2023" name="Science">
        <title>Genomic signatures of disease resistance in endangered staghorn corals.</title>
        <authorList>
            <person name="Vollmer S.V."/>
            <person name="Selwyn J.D."/>
            <person name="Despard B.A."/>
            <person name="Roesel C.L."/>
        </authorList>
    </citation>
    <scope>NUCLEOTIDE SEQUENCE</scope>
    <source>
        <strain evidence="16">K2</strain>
    </source>
</reference>
<evidence type="ECO:0000256" key="7">
    <source>
        <dbReference type="ARBA" id="ARBA00022786"/>
    </source>
</evidence>
<dbReference type="SMART" id="SM00490">
    <property type="entry name" value="HELICc"/>
    <property type="match status" value="1"/>
</dbReference>
<evidence type="ECO:0000259" key="13">
    <source>
        <dbReference type="PROSITE" id="PS51192"/>
    </source>
</evidence>
<keyword evidence="2" id="KW-0808">Transferase</keyword>
<dbReference type="GO" id="GO:0034458">
    <property type="term" value="F:3'-5' RNA helicase activity"/>
    <property type="evidence" value="ECO:0007669"/>
    <property type="project" value="TreeGrafter"/>
</dbReference>
<evidence type="ECO:0000256" key="12">
    <source>
        <dbReference type="ARBA" id="ARBA00038040"/>
    </source>
</evidence>
<evidence type="ECO:0000256" key="4">
    <source>
        <dbReference type="ARBA" id="ARBA00022737"/>
    </source>
</evidence>
<evidence type="ECO:0000256" key="6">
    <source>
        <dbReference type="ARBA" id="ARBA00022771"/>
    </source>
</evidence>
<evidence type="ECO:0000259" key="14">
    <source>
        <dbReference type="PROSITE" id="PS51194"/>
    </source>
</evidence>
<keyword evidence="10" id="KW-0862">Zinc</keyword>
<evidence type="ECO:0000256" key="5">
    <source>
        <dbReference type="ARBA" id="ARBA00022741"/>
    </source>
</evidence>
<dbReference type="Pfam" id="PF04408">
    <property type="entry name" value="WHD_HA2"/>
    <property type="match status" value="1"/>
</dbReference>
<dbReference type="Pfam" id="PF24471">
    <property type="entry name" value="KH_DEAH11"/>
    <property type="match status" value="1"/>
</dbReference>
<dbReference type="InterPro" id="IPR011709">
    <property type="entry name" value="DEAD-box_helicase_OB_fold"/>
</dbReference>
<dbReference type="InterPro" id="IPR056245">
    <property type="entry name" value="KH_DEAH11/12"/>
</dbReference>
<dbReference type="SMART" id="SM00647">
    <property type="entry name" value="IBR"/>
    <property type="match status" value="2"/>
</dbReference>
<proteinExistence type="inferred from homology"/>
<evidence type="ECO:0000259" key="15">
    <source>
        <dbReference type="PROSITE" id="PS51873"/>
    </source>
</evidence>
<dbReference type="Gene3D" id="1.20.120.1080">
    <property type="match status" value="1"/>
</dbReference>
<dbReference type="InterPro" id="IPR001650">
    <property type="entry name" value="Helicase_C-like"/>
</dbReference>
<dbReference type="InterPro" id="IPR011545">
    <property type="entry name" value="DEAD/DEAH_box_helicase_dom"/>
</dbReference>
<accession>A0AAD9UYB5</accession>
<keyword evidence="3" id="KW-0479">Metal-binding</keyword>
<dbReference type="EC" id="3.6.4.13" evidence="1"/>
<reference evidence="16" key="1">
    <citation type="journal article" date="2023" name="G3 (Bethesda)">
        <title>Whole genome assembly and annotation of the endangered Caribbean coral Acropora cervicornis.</title>
        <authorList>
            <person name="Selwyn J.D."/>
            <person name="Vollmer S.V."/>
        </authorList>
    </citation>
    <scope>NUCLEOTIDE SEQUENCE</scope>
    <source>
        <strain evidence="16">K2</strain>
    </source>
</reference>
<name>A0AAD9UYB5_ACRCE</name>
<dbReference type="EMBL" id="JARQWQ010000070">
    <property type="protein sequence ID" value="KAK2554386.1"/>
    <property type="molecule type" value="Genomic_DNA"/>
</dbReference>
<evidence type="ECO:0000256" key="2">
    <source>
        <dbReference type="ARBA" id="ARBA00022679"/>
    </source>
</evidence>
<evidence type="ECO:0000256" key="8">
    <source>
        <dbReference type="ARBA" id="ARBA00022801"/>
    </source>
</evidence>
<dbReference type="InterPro" id="IPR007502">
    <property type="entry name" value="Helicase-assoc_dom"/>
</dbReference>
<dbReference type="InterPro" id="IPR027417">
    <property type="entry name" value="P-loop_NTPase"/>
</dbReference>
<feature type="domain" description="RING-type" evidence="15">
    <location>
        <begin position="1449"/>
        <end position="1656"/>
    </location>
</feature>
<dbReference type="CDD" id="cd17917">
    <property type="entry name" value="DEXHc_RHA-like"/>
    <property type="match status" value="1"/>
</dbReference>
<evidence type="ECO:0000256" key="10">
    <source>
        <dbReference type="ARBA" id="ARBA00022833"/>
    </source>
</evidence>
<evidence type="ECO:0000313" key="16">
    <source>
        <dbReference type="EMBL" id="KAK2554386.1"/>
    </source>
</evidence>
<evidence type="ECO:0000256" key="11">
    <source>
        <dbReference type="ARBA" id="ARBA00022840"/>
    </source>
</evidence>